<dbReference type="InterPro" id="IPR036259">
    <property type="entry name" value="MFS_trans_sf"/>
</dbReference>
<evidence type="ECO:0000256" key="5">
    <source>
        <dbReference type="SAM" id="Phobius"/>
    </source>
</evidence>
<evidence type="ECO:0000256" key="4">
    <source>
        <dbReference type="ARBA" id="ARBA00023136"/>
    </source>
</evidence>
<dbReference type="EMBL" id="JANEYG010000047">
    <property type="protein sequence ID" value="KAJ8915974.1"/>
    <property type="molecule type" value="Genomic_DNA"/>
</dbReference>
<dbReference type="SUPFAM" id="SSF103473">
    <property type="entry name" value="MFS general substrate transporter"/>
    <property type="match status" value="1"/>
</dbReference>
<organism evidence="7 8">
    <name type="scientific">Exocentrus adspersus</name>
    <dbReference type="NCBI Taxonomy" id="1586481"/>
    <lineage>
        <taxon>Eukaryota</taxon>
        <taxon>Metazoa</taxon>
        <taxon>Ecdysozoa</taxon>
        <taxon>Arthropoda</taxon>
        <taxon>Hexapoda</taxon>
        <taxon>Insecta</taxon>
        <taxon>Pterygota</taxon>
        <taxon>Neoptera</taxon>
        <taxon>Endopterygota</taxon>
        <taxon>Coleoptera</taxon>
        <taxon>Polyphaga</taxon>
        <taxon>Cucujiformia</taxon>
        <taxon>Chrysomeloidea</taxon>
        <taxon>Cerambycidae</taxon>
        <taxon>Lamiinae</taxon>
        <taxon>Acanthocinini</taxon>
        <taxon>Exocentrus</taxon>
    </lineage>
</organism>
<dbReference type="InterPro" id="IPR005828">
    <property type="entry name" value="MFS_sugar_transport-like"/>
</dbReference>
<feature type="transmembrane region" description="Helical" evidence="5">
    <location>
        <begin position="47"/>
        <end position="69"/>
    </location>
</feature>
<comment type="caution">
    <text evidence="7">The sequence shown here is derived from an EMBL/GenBank/DDBJ whole genome shotgun (WGS) entry which is preliminary data.</text>
</comment>
<dbReference type="GO" id="GO:0022857">
    <property type="term" value="F:transmembrane transporter activity"/>
    <property type="evidence" value="ECO:0007669"/>
    <property type="project" value="InterPro"/>
</dbReference>
<sequence>MESEHGSTDGKKHDQFTEEVVYVATENTKRDSQYLKFEDGEKHNDSCFLYLSAFTADLLAFASGCGMAWSSPAFATLTESNPYVNPLGQPVTPIQQSWIVALLFLGAAIGPIITAKLADSLGRKKCFF</sequence>
<evidence type="ECO:0000256" key="1">
    <source>
        <dbReference type="ARBA" id="ARBA00004141"/>
    </source>
</evidence>
<evidence type="ECO:0000256" key="3">
    <source>
        <dbReference type="ARBA" id="ARBA00022989"/>
    </source>
</evidence>
<gene>
    <name evidence="7" type="ORF">NQ315_016651</name>
</gene>
<keyword evidence="4 5" id="KW-0472">Membrane</keyword>
<name>A0AAV8VPJ5_9CUCU</name>
<dbReference type="Pfam" id="PF00083">
    <property type="entry name" value="Sugar_tr"/>
    <property type="match status" value="1"/>
</dbReference>
<keyword evidence="3 5" id="KW-1133">Transmembrane helix</keyword>
<reference evidence="7 8" key="1">
    <citation type="journal article" date="2023" name="Insect Mol. Biol.">
        <title>Genome sequencing provides insights into the evolution of gene families encoding plant cell wall-degrading enzymes in longhorned beetles.</title>
        <authorList>
            <person name="Shin N.R."/>
            <person name="Okamura Y."/>
            <person name="Kirsch R."/>
            <person name="Pauchet Y."/>
        </authorList>
    </citation>
    <scope>NUCLEOTIDE SEQUENCE [LARGE SCALE GENOMIC DNA]</scope>
    <source>
        <strain evidence="7">EAD_L_NR</strain>
    </source>
</reference>
<protein>
    <recommendedName>
        <fullName evidence="6">Major facilitator superfamily (MFS) profile domain-containing protein</fullName>
    </recommendedName>
</protein>
<dbReference type="Proteomes" id="UP001159042">
    <property type="component" value="Unassembled WGS sequence"/>
</dbReference>
<dbReference type="Gene3D" id="1.20.1250.20">
    <property type="entry name" value="MFS general substrate transporter like domains"/>
    <property type="match status" value="1"/>
</dbReference>
<comment type="subcellular location">
    <subcellularLocation>
        <location evidence="1">Membrane</location>
        <topology evidence="1">Multi-pass membrane protein</topology>
    </subcellularLocation>
</comment>
<dbReference type="AlphaFoldDB" id="A0AAV8VPJ5"/>
<proteinExistence type="predicted"/>
<evidence type="ECO:0000313" key="7">
    <source>
        <dbReference type="EMBL" id="KAJ8915974.1"/>
    </source>
</evidence>
<evidence type="ECO:0000256" key="2">
    <source>
        <dbReference type="ARBA" id="ARBA00022692"/>
    </source>
</evidence>
<accession>A0AAV8VPJ5</accession>
<dbReference type="GO" id="GO:0016020">
    <property type="term" value="C:membrane"/>
    <property type="evidence" value="ECO:0007669"/>
    <property type="project" value="UniProtKB-SubCell"/>
</dbReference>
<evidence type="ECO:0000313" key="8">
    <source>
        <dbReference type="Proteomes" id="UP001159042"/>
    </source>
</evidence>
<dbReference type="PROSITE" id="PS50850">
    <property type="entry name" value="MFS"/>
    <property type="match status" value="1"/>
</dbReference>
<dbReference type="InterPro" id="IPR020846">
    <property type="entry name" value="MFS_dom"/>
</dbReference>
<keyword evidence="2 5" id="KW-0812">Transmembrane</keyword>
<feature type="transmembrane region" description="Helical" evidence="5">
    <location>
        <begin position="98"/>
        <end position="118"/>
    </location>
</feature>
<feature type="domain" description="Major facilitator superfamily (MFS) profile" evidence="6">
    <location>
        <begin position="49"/>
        <end position="128"/>
    </location>
</feature>
<evidence type="ECO:0000259" key="6">
    <source>
        <dbReference type="PROSITE" id="PS50850"/>
    </source>
</evidence>
<keyword evidence="8" id="KW-1185">Reference proteome</keyword>